<gene>
    <name evidence="3" type="ORF">LH29_13450</name>
</gene>
<keyword evidence="4" id="KW-1185">Reference proteome</keyword>
<sequence length="271" mass="30389">MKKPIAISFIFFVATILLVNVSAQAQESFDKVTMLNGEEHIGQVVAMNDQSIEFVHKNESLKYSYSKADINKIQFASGRIEILNKAQTASASGADVSLQDHHNKVAVLPFTYMSSDGAHDDQMEKKVQSDCYTLMTKFASEFILQDPTTTNATLIKHSINSSNIDGFTPAELCNILEVEYVVMGTVTVRYTSTTNYSGSSKTSEQKNNKNKSYTSTSSSSTDNFQTQVDMKMYSDQGQNIYAKSHTSFWMTEDAYTVTLQWLLKRSPLYRK</sequence>
<dbReference type="Proteomes" id="UP000032544">
    <property type="component" value="Unassembled WGS sequence"/>
</dbReference>
<protein>
    <recommendedName>
        <fullName evidence="5">DUF4412 domain-containing protein</fullName>
    </recommendedName>
</protein>
<evidence type="ECO:0000256" key="2">
    <source>
        <dbReference type="SAM" id="SignalP"/>
    </source>
</evidence>
<dbReference type="AlphaFoldDB" id="A0A0D8J9R9"/>
<dbReference type="OrthoDB" id="669636at2"/>
<name>A0A0D8J9R9_9BACT</name>
<accession>A0A0D8J9R9</accession>
<comment type="caution">
    <text evidence="3">The sequence shown here is derived from an EMBL/GenBank/DDBJ whole genome shotgun (WGS) entry which is preliminary data.</text>
</comment>
<evidence type="ECO:0000313" key="3">
    <source>
        <dbReference type="EMBL" id="KJF43256.1"/>
    </source>
</evidence>
<feature type="compositionally biased region" description="Low complexity" evidence="1">
    <location>
        <begin position="210"/>
        <end position="221"/>
    </location>
</feature>
<proteinExistence type="predicted"/>
<feature type="signal peptide" evidence="2">
    <location>
        <begin position="1"/>
        <end position="25"/>
    </location>
</feature>
<reference evidence="3 4" key="1">
    <citation type="submission" date="2014-09" db="EMBL/GenBank/DDBJ databases">
        <title>Draft Genome Sequence of Draconibacterium sp. JN14CK-3.</title>
        <authorList>
            <person name="Dong C."/>
            <person name="Lai Q."/>
            <person name="Shao Z."/>
        </authorList>
    </citation>
    <scope>NUCLEOTIDE SEQUENCE [LARGE SCALE GENOMIC DNA]</scope>
    <source>
        <strain evidence="3 4">JN14CK-3</strain>
    </source>
</reference>
<dbReference type="EMBL" id="JRHC01000003">
    <property type="protein sequence ID" value="KJF43256.1"/>
    <property type="molecule type" value="Genomic_DNA"/>
</dbReference>
<keyword evidence="2" id="KW-0732">Signal</keyword>
<dbReference type="STRING" id="1544798.LH29_13450"/>
<evidence type="ECO:0000256" key="1">
    <source>
        <dbReference type="SAM" id="MobiDB-lite"/>
    </source>
</evidence>
<evidence type="ECO:0008006" key="5">
    <source>
        <dbReference type="Google" id="ProtNLM"/>
    </source>
</evidence>
<dbReference type="RefSeq" id="WP_045030447.1">
    <property type="nucleotide sequence ID" value="NZ_JRHC01000003.1"/>
</dbReference>
<evidence type="ECO:0000313" key="4">
    <source>
        <dbReference type="Proteomes" id="UP000032544"/>
    </source>
</evidence>
<feature type="region of interest" description="Disordered" evidence="1">
    <location>
        <begin position="194"/>
        <end position="222"/>
    </location>
</feature>
<dbReference type="Gene3D" id="3.40.50.10610">
    <property type="entry name" value="ABC-type transport auxiliary lipoprotein component"/>
    <property type="match status" value="1"/>
</dbReference>
<feature type="chain" id="PRO_5002331059" description="DUF4412 domain-containing protein" evidence="2">
    <location>
        <begin position="26"/>
        <end position="271"/>
    </location>
</feature>
<organism evidence="3 4">
    <name type="scientific">Draconibacterium sediminis</name>
    <dbReference type="NCBI Taxonomy" id="1544798"/>
    <lineage>
        <taxon>Bacteria</taxon>
        <taxon>Pseudomonadati</taxon>
        <taxon>Bacteroidota</taxon>
        <taxon>Bacteroidia</taxon>
        <taxon>Marinilabiliales</taxon>
        <taxon>Prolixibacteraceae</taxon>
        <taxon>Draconibacterium</taxon>
    </lineage>
</organism>